<proteinExistence type="predicted"/>
<keyword evidence="1" id="KW-0732">Signal</keyword>
<gene>
    <name evidence="2" type="ORF">MSZNOR_4638</name>
</gene>
<dbReference type="Proteomes" id="UP001162030">
    <property type="component" value="Chromosome"/>
</dbReference>
<evidence type="ECO:0000313" key="2">
    <source>
        <dbReference type="EMBL" id="CAI8959941.1"/>
    </source>
</evidence>
<feature type="signal peptide" evidence="1">
    <location>
        <begin position="1"/>
        <end position="21"/>
    </location>
</feature>
<protein>
    <submittedName>
        <fullName evidence="2">Uncharacterized protein</fullName>
    </submittedName>
</protein>
<dbReference type="EMBL" id="OX458333">
    <property type="protein sequence ID" value="CAI8959941.1"/>
    <property type="molecule type" value="Genomic_DNA"/>
</dbReference>
<evidence type="ECO:0000256" key="1">
    <source>
        <dbReference type="SAM" id="SignalP"/>
    </source>
</evidence>
<accession>A0ABM9I8Q0</accession>
<evidence type="ECO:0000313" key="3">
    <source>
        <dbReference type="Proteomes" id="UP001162030"/>
    </source>
</evidence>
<name>A0ABM9I8Q0_9GAMM</name>
<reference evidence="2 3" key="1">
    <citation type="submission" date="2023-03" db="EMBL/GenBank/DDBJ databases">
        <authorList>
            <person name="Pearce D."/>
        </authorList>
    </citation>
    <scope>NUCLEOTIDE SEQUENCE [LARGE SCALE GENOMIC DNA]</scope>
    <source>
        <strain evidence="2">Msz</strain>
    </source>
</reference>
<feature type="chain" id="PRO_5047040796" evidence="1">
    <location>
        <begin position="22"/>
        <end position="71"/>
    </location>
</feature>
<dbReference type="RefSeq" id="WP_026609944.1">
    <property type="nucleotide sequence ID" value="NZ_OX458333.1"/>
</dbReference>
<keyword evidence="3" id="KW-1185">Reference proteome</keyword>
<organism evidence="2 3">
    <name type="scientific">Methylocaldum szegediense</name>
    <dbReference type="NCBI Taxonomy" id="73780"/>
    <lineage>
        <taxon>Bacteria</taxon>
        <taxon>Pseudomonadati</taxon>
        <taxon>Pseudomonadota</taxon>
        <taxon>Gammaproteobacteria</taxon>
        <taxon>Methylococcales</taxon>
        <taxon>Methylococcaceae</taxon>
        <taxon>Methylocaldum</taxon>
    </lineage>
</organism>
<sequence length="71" mass="7227">MHGLARSAILLLAIASGSVWAYGGKGGGSSGCAEPKFFEPNPTGVVPKLAEFAFIASDNTESDTLTVEING</sequence>